<dbReference type="Pfam" id="PF02056">
    <property type="entry name" value="Glyco_hydro_4"/>
    <property type="match status" value="1"/>
</dbReference>
<comment type="similarity">
    <text evidence="1 7">Belongs to the glycosyl hydrolase 4 family.</text>
</comment>
<dbReference type="InterPro" id="IPR001088">
    <property type="entry name" value="Glyco_hydro_4"/>
</dbReference>
<organism evidence="9 10">
    <name type="scientific">Devosia algicola</name>
    <dbReference type="NCBI Taxonomy" id="3026418"/>
    <lineage>
        <taxon>Bacteria</taxon>
        <taxon>Pseudomonadati</taxon>
        <taxon>Pseudomonadota</taxon>
        <taxon>Alphaproteobacteria</taxon>
        <taxon>Hyphomicrobiales</taxon>
        <taxon>Devosiaceae</taxon>
        <taxon>Devosia</taxon>
    </lineage>
</organism>
<evidence type="ECO:0000313" key="10">
    <source>
        <dbReference type="Proteomes" id="UP001220530"/>
    </source>
</evidence>
<evidence type="ECO:0000256" key="2">
    <source>
        <dbReference type="ARBA" id="ARBA00022723"/>
    </source>
</evidence>
<dbReference type="SUPFAM" id="SSF51735">
    <property type="entry name" value="NAD(P)-binding Rossmann-fold domains"/>
    <property type="match status" value="1"/>
</dbReference>
<dbReference type="Gene3D" id="3.90.110.10">
    <property type="entry name" value="Lactate dehydrogenase/glycoside hydrolase, family 4, C-terminal"/>
    <property type="match status" value="1"/>
</dbReference>
<name>A0ABY7YP92_9HYPH</name>
<dbReference type="Gene3D" id="3.40.50.720">
    <property type="entry name" value="NAD(P)-binding Rossmann-like Domain"/>
    <property type="match status" value="1"/>
</dbReference>
<protein>
    <submittedName>
        <fullName evidence="9">6-phospho-beta-glucosidase</fullName>
    </submittedName>
</protein>
<evidence type="ECO:0000259" key="8">
    <source>
        <dbReference type="Pfam" id="PF11975"/>
    </source>
</evidence>
<keyword evidence="4 7" id="KW-0520">NAD</keyword>
<dbReference type="PANTHER" id="PTHR32092">
    <property type="entry name" value="6-PHOSPHO-BETA-GLUCOSIDASE-RELATED"/>
    <property type="match status" value="1"/>
</dbReference>
<dbReference type="EMBL" id="CP118246">
    <property type="protein sequence ID" value="WDR03126.1"/>
    <property type="molecule type" value="Genomic_DNA"/>
</dbReference>
<accession>A0ABY7YP92</accession>
<dbReference type="RefSeq" id="WP_282219528.1">
    <property type="nucleotide sequence ID" value="NZ_CP118246.1"/>
</dbReference>
<feature type="domain" description="Glycosyl hydrolase family 4 C-terminal" evidence="8">
    <location>
        <begin position="191"/>
        <end position="427"/>
    </location>
</feature>
<evidence type="ECO:0000256" key="1">
    <source>
        <dbReference type="ARBA" id="ARBA00010141"/>
    </source>
</evidence>
<dbReference type="PRINTS" id="PR00732">
    <property type="entry name" value="GLHYDRLASE4"/>
</dbReference>
<evidence type="ECO:0000256" key="3">
    <source>
        <dbReference type="ARBA" id="ARBA00022801"/>
    </source>
</evidence>
<dbReference type="PANTHER" id="PTHR32092:SF5">
    <property type="entry name" value="6-PHOSPHO-BETA-GLUCOSIDASE"/>
    <property type="match status" value="1"/>
</dbReference>
<dbReference type="InterPro" id="IPR022616">
    <property type="entry name" value="Glyco_hydro_4_C"/>
</dbReference>
<gene>
    <name evidence="9" type="ORF">PSQ19_02715</name>
</gene>
<comment type="cofactor">
    <cofactor evidence="7">
        <name>NAD(+)</name>
        <dbReference type="ChEBI" id="CHEBI:57540"/>
    </cofactor>
    <text evidence="7">Binds 1 NAD(+) per subunit.</text>
</comment>
<dbReference type="InterPro" id="IPR019802">
    <property type="entry name" value="GlycHydrolase_4_CS"/>
</dbReference>
<dbReference type="InterPro" id="IPR015955">
    <property type="entry name" value="Lactate_DH/Glyco_Ohase_4_C"/>
</dbReference>
<dbReference type="InterPro" id="IPR036291">
    <property type="entry name" value="NAD(P)-bd_dom_sf"/>
</dbReference>
<evidence type="ECO:0000313" key="9">
    <source>
        <dbReference type="EMBL" id="WDR03126.1"/>
    </source>
</evidence>
<dbReference type="SUPFAM" id="SSF56327">
    <property type="entry name" value="LDH C-terminal domain-like"/>
    <property type="match status" value="1"/>
</dbReference>
<sequence>MKLALIGGGGVRAPLFVQSALRRADNIGLNEICLMDTNQAQLDIFGGLCRHLARRGNSPVTISTTTDVNVALQGAKFVVTTIRPGGIDGRIIDEDIALRHGVLGQETTGAGGFAMALRSIPVILQYAEKMTQICPDAWLLNFTNPAGLVTQALRNAGFSRSVGICDSANGAQNAVAAWLGLDPQSVAADLFGLNHLSFSRAVTVKGRNVLSELLANDEFLNKTSLNVFEPDVVRIHNMWINEYLYYFYYADKALTAQQSGGARGREIKALNVELNQQLAAIDPNADPDAALQIYFNYENRRSGSYMKSAWQDRSTLAAHAGKAESDGEGYAGVALDIISALSGGPEIHTGLNVPNGDTIIGLRPDDVVEVTCRIDSNGIHPKPVGAMPEGQSYLVQSVKRYERLTVEAVADRNRTLAVEALVAHPLVQTYSRAKPLVADYLDAHSAYTQGWSLSDADGLAQLRRSGCW</sequence>
<dbReference type="Pfam" id="PF11975">
    <property type="entry name" value="Glyco_hydro_4C"/>
    <property type="match status" value="1"/>
</dbReference>
<keyword evidence="10" id="KW-1185">Reference proteome</keyword>
<dbReference type="PROSITE" id="PS01324">
    <property type="entry name" value="GLYCOSYL_HYDROL_F4"/>
    <property type="match status" value="1"/>
</dbReference>
<dbReference type="Proteomes" id="UP001220530">
    <property type="component" value="Chromosome"/>
</dbReference>
<evidence type="ECO:0000256" key="5">
    <source>
        <dbReference type="ARBA" id="ARBA00023211"/>
    </source>
</evidence>
<keyword evidence="5" id="KW-0464">Manganese</keyword>
<evidence type="ECO:0000256" key="7">
    <source>
        <dbReference type="RuleBase" id="RU361152"/>
    </source>
</evidence>
<evidence type="ECO:0000256" key="4">
    <source>
        <dbReference type="ARBA" id="ARBA00023027"/>
    </source>
</evidence>
<keyword evidence="6 7" id="KW-0326">Glycosidase</keyword>
<keyword evidence="3 7" id="KW-0378">Hydrolase</keyword>
<proteinExistence type="inferred from homology"/>
<evidence type="ECO:0000256" key="6">
    <source>
        <dbReference type="ARBA" id="ARBA00023295"/>
    </source>
</evidence>
<reference evidence="9 10" key="1">
    <citation type="submission" date="2023-02" db="EMBL/GenBank/DDBJ databases">
        <title>Devosia algicola sp. nov., isolated from the phycosphere of marine algae.</title>
        <authorList>
            <person name="Kim J.M."/>
            <person name="Lee J.K."/>
            <person name="Choi B.J."/>
            <person name="Bayburt H."/>
            <person name="Jeon C.O."/>
        </authorList>
    </citation>
    <scope>NUCLEOTIDE SEQUENCE [LARGE SCALE GENOMIC DNA]</scope>
    <source>
        <strain evidence="9 10">G20-9</strain>
    </source>
</reference>
<keyword evidence="2" id="KW-0479">Metal-binding</keyword>